<dbReference type="PANTHER" id="PTHR11557:SF0">
    <property type="entry name" value="PORPHOBILINOGEN DEAMINASE"/>
    <property type="match status" value="1"/>
</dbReference>
<dbReference type="Pfam" id="PF01379">
    <property type="entry name" value="Porphobil_deam"/>
    <property type="match status" value="1"/>
</dbReference>
<evidence type="ECO:0000256" key="2">
    <source>
        <dbReference type="ARBA" id="ARBA00012655"/>
    </source>
</evidence>
<dbReference type="OrthoDB" id="564646at2759"/>
<evidence type="ECO:0000256" key="4">
    <source>
        <dbReference type="ARBA" id="ARBA00023244"/>
    </source>
</evidence>
<dbReference type="FunFam" id="3.40.190.10:FF:000216">
    <property type="entry name" value="Porphobilinogen deaminase, variant"/>
    <property type="match status" value="1"/>
</dbReference>
<dbReference type="Proteomes" id="UP000794436">
    <property type="component" value="Unassembled WGS sequence"/>
</dbReference>
<reference evidence="7" key="1">
    <citation type="submission" date="2019-03" db="EMBL/GenBank/DDBJ databases">
        <title>Long read genome sequence of the mycoparasitic Pythium oligandrum ATCC 38472 isolated from sugarbeet rhizosphere.</title>
        <authorList>
            <person name="Gaulin E."/>
        </authorList>
    </citation>
    <scope>NUCLEOTIDE SEQUENCE</scope>
    <source>
        <strain evidence="7">ATCC 38472_TT</strain>
    </source>
</reference>
<keyword evidence="8" id="KW-1185">Reference proteome</keyword>
<dbReference type="EMBL" id="SPLM01000003">
    <property type="protein sequence ID" value="TMW68032.1"/>
    <property type="molecule type" value="Genomic_DNA"/>
</dbReference>
<comment type="similarity">
    <text evidence="1">Belongs to the HMBS family.</text>
</comment>
<dbReference type="Gene3D" id="3.40.190.10">
    <property type="entry name" value="Periplasmic binding protein-like II"/>
    <property type="match status" value="2"/>
</dbReference>
<dbReference type="AlphaFoldDB" id="A0A8K1CQN4"/>
<protein>
    <recommendedName>
        <fullName evidence="2">hydroxymethylbilane synthase</fullName>
        <ecNumber evidence="2">2.5.1.61</ecNumber>
    </recommendedName>
</protein>
<dbReference type="Gene3D" id="3.30.160.40">
    <property type="entry name" value="Porphobilinogen deaminase, C-terminal domain"/>
    <property type="match status" value="1"/>
</dbReference>
<dbReference type="GO" id="GO:0005737">
    <property type="term" value="C:cytoplasm"/>
    <property type="evidence" value="ECO:0007669"/>
    <property type="project" value="TreeGrafter"/>
</dbReference>
<keyword evidence="4" id="KW-0627">Porphyrin biosynthesis</keyword>
<dbReference type="InterPro" id="IPR022417">
    <property type="entry name" value="Porphobilin_deaminase_N"/>
</dbReference>
<dbReference type="EC" id="2.5.1.61" evidence="2"/>
<dbReference type="NCBIfam" id="TIGR00212">
    <property type="entry name" value="hemC"/>
    <property type="match status" value="1"/>
</dbReference>
<evidence type="ECO:0000313" key="7">
    <source>
        <dbReference type="EMBL" id="TMW68032.1"/>
    </source>
</evidence>
<dbReference type="SUPFAM" id="SSF54782">
    <property type="entry name" value="Porphobilinogen deaminase (hydroxymethylbilane synthase), C-terminal domain"/>
    <property type="match status" value="1"/>
</dbReference>
<dbReference type="PIRSF" id="PIRSF001438">
    <property type="entry name" value="4pyrrol_synth_OHMeBilane_synth"/>
    <property type="match status" value="1"/>
</dbReference>
<feature type="domain" description="Porphobilinogen deaminase N-terminal" evidence="5">
    <location>
        <begin position="7"/>
        <end position="223"/>
    </location>
</feature>
<proteinExistence type="inferred from homology"/>
<evidence type="ECO:0000313" key="8">
    <source>
        <dbReference type="Proteomes" id="UP000794436"/>
    </source>
</evidence>
<evidence type="ECO:0000256" key="1">
    <source>
        <dbReference type="ARBA" id="ARBA00005638"/>
    </source>
</evidence>
<evidence type="ECO:0000259" key="5">
    <source>
        <dbReference type="Pfam" id="PF01379"/>
    </source>
</evidence>
<dbReference type="PANTHER" id="PTHR11557">
    <property type="entry name" value="PORPHOBILINOGEN DEAMINASE"/>
    <property type="match status" value="1"/>
</dbReference>
<name>A0A8K1CQN4_PYTOL</name>
<sequence length="341" mass="36733">MTTTKTIYVASRKSNLAMVQTEQVIGWLQELNPDVEFLIGQQDTIGDQVHDRHLSDLGATSPGVFSKSLEEALLNGSARVAVHCLKDMPTTLPPGLVLGAICKRESPEDAVIIHPKHKANGISKLNDLPEGSVIGTSSLRREALLLRQSPTFKIKTIRGNIQTRLAKLENADDYDAIVIAACGYRRVGLGDRLDEILPADSFGYSVGQASLGIECRADDHEVLEMVSKLQDELSAQACKAERSLLYHLEGGCQISMGVNTIVDSDTLTLTATVLSRDGKKSIQDSHSGPRDQAESIGKALATTFLVNDQARELLGDTTEKRAITYGSVEAPGDAAALARTQ</sequence>
<dbReference type="InterPro" id="IPR000860">
    <property type="entry name" value="HemC"/>
</dbReference>
<dbReference type="GO" id="GO:0004418">
    <property type="term" value="F:hydroxymethylbilane synthase activity"/>
    <property type="evidence" value="ECO:0007669"/>
    <property type="project" value="UniProtKB-EC"/>
</dbReference>
<gene>
    <name evidence="7" type="ORF">Poli38472_007704</name>
</gene>
<organism evidence="7 8">
    <name type="scientific">Pythium oligandrum</name>
    <name type="common">Mycoparasitic fungus</name>
    <dbReference type="NCBI Taxonomy" id="41045"/>
    <lineage>
        <taxon>Eukaryota</taxon>
        <taxon>Sar</taxon>
        <taxon>Stramenopiles</taxon>
        <taxon>Oomycota</taxon>
        <taxon>Peronosporomycetes</taxon>
        <taxon>Pythiales</taxon>
        <taxon>Pythiaceae</taxon>
        <taxon>Pythium</taxon>
    </lineage>
</organism>
<keyword evidence="3" id="KW-0808">Transferase</keyword>
<dbReference type="PRINTS" id="PR00151">
    <property type="entry name" value="PORPHBDMNASE"/>
</dbReference>
<dbReference type="Pfam" id="PF03900">
    <property type="entry name" value="Porphobil_deamC"/>
    <property type="match status" value="1"/>
</dbReference>
<dbReference type="SUPFAM" id="SSF53850">
    <property type="entry name" value="Periplasmic binding protein-like II"/>
    <property type="match status" value="1"/>
</dbReference>
<evidence type="ECO:0000259" key="6">
    <source>
        <dbReference type="Pfam" id="PF03900"/>
    </source>
</evidence>
<comment type="caution">
    <text evidence="7">The sequence shown here is derived from an EMBL/GenBank/DDBJ whole genome shotgun (WGS) entry which is preliminary data.</text>
</comment>
<evidence type="ECO:0000256" key="3">
    <source>
        <dbReference type="ARBA" id="ARBA00022679"/>
    </source>
</evidence>
<dbReference type="GO" id="GO:0006783">
    <property type="term" value="P:heme biosynthetic process"/>
    <property type="evidence" value="ECO:0007669"/>
    <property type="project" value="TreeGrafter"/>
</dbReference>
<dbReference type="InterPro" id="IPR022418">
    <property type="entry name" value="Porphobilinogen_deaminase_C"/>
</dbReference>
<accession>A0A8K1CQN4</accession>
<dbReference type="InterPro" id="IPR036803">
    <property type="entry name" value="Porphobilinogen_deaminase_C_sf"/>
</dbReference>
<feature type="domain" description="Porphobilinogen deaminase C-terminal" evidence="6">
    <location>
        <begin position="236"/>
        <end position="305"/>
    </location>
</feature>